<proteinExistence type="predicted"/>
<dbReference type="PANTHER" id="PTHR33734">
    <property type="entry name" value="LYSM DOMAIN-CONTAINING GPI-ANCHORED PROTEIN 2"/>
    <property type="match status" value="1"/>
</dbReference>
<sequence>MTERRGWIVGLGWTLIVAGCAPSPEHPGASAAEQPHPVEAVDPLPSQPLPKASFYIPSDTGTVARHVRDRALAAQVLLALSDVPELRAYLPTVNVQEGRVTLRGVVPSEALRQRMAQVAARVPGVEAVLNELEVEAADDATARYHTVGPGETLWDIARRYGLSVTELRRLNGLRTATIRPGQRLRVR</sequence>
<accession>D0MCX8</accession>
<keyword evidence="5" id="KW-1185">Reference proteome</keyword>
<dbReference type="InterPro" id="IPR036779">
    <property type="entry name" value="LysM_dom_sf"/>
</dbReference>
<dbReference type="EMBL" id="CP001807">
    <property type="protein sequence ID" value="ACY47088.1"/>
    <property type="molecule type" value="Genomic_DNA"/>
</dbReference>
<dbReference type="HOGENOM" id="CLU_1453360_0_0_10"/>
<organism evidence="4 5">
    <name type="scientific">Rhodothermus marinus (strain ATCC 43812 / DSM 4252 / R-10)</name>
    <name type="common">Rhodothermus obamensis</name>
    <dbReference type="NCBI Taxonomy" id="518766"/>
    <lineage>
        <taxon>Bacteria</taxon>
        <taxon>Pseudomonadati</taxon>
        <taxon>Rhodothermota</taxon>
        <taxon>Rhodothermia</taxon>
        <taxon>Rhodothermales</taxon>
        <taxon>Rhodothermaceae</taxon>
        <taxon>Rhodothermus</taxon>
    </lineage>
</organism>
<dbReference type="KEGG" id="rmr:Rmar_0182"/>
<dbReference type="GO" id="GO:0008932">
    <property type="term" value="F:lytic endotransglycosylase activity"/>
    <property type="evidence" value="ECO:0007669"/>
    <property type="project" value="TreeGrafter"/>
</dbReference>
<reference evidence="4 5" key="1">
    <citation type="journal article" date="2009" name="Stand. Genomic Sci.">
        <title>Complete genome sequence of Rhodothermus marinus type strain (R-10).</title>
        <authorList>
            <person name="Nolan M."/>
            <person name="Tindall B.J."/>
            <person name="Pomrenke H."/>
            <person name="Lapidus A."/>
            <person name="Copeland A."/>
            <person name="Glavina Del Rio T."/>
            <person name="Lucas S."/>
            <person name="Chen F."/>
            <person name="Tice H."/>
            <person name="Cheng J.F."/>
            <person name="Saunders E."/>
            <person name="Han C."/>
            <person name="Bruce D."/>
            <person name="Goodwin L."/>
            <person name="Chain P."/>
            <person name="Pitluck S."/>
            <person name="Ovchinikova G."/>
            <person name="Pati A."/>
            <person name="Ivanova N."/>
            <person name="Mavromatis K."/>
            <person name="Chen A."/>
            <person name="Palaniappan K."/>
            <person name="Land M."/>
            <person name="Hauser L."/>
            <person name="Chang Y.J."/>
            <person name="Jeffries C.D."/>
            <person name="Brettin T."/>
            <person name="Goker M."/>
            <person name="Bristow J."/>
            <person name="Eisen J.A."/>
            <person name="Markowitz V."/>
            <person name="Hugenholtz P."/>
            <person name="Kyrpides N.C."/>
            <person name="Klenk H.P."/>
            <person name="Detter J.C."/>
        </authorList>
    </citation>
    <scope>NUCLEOTIDE SEQUENCE [LARGE SCALE GENOMIC DNA]</scope>
    <source>
        <strain evidence="5">ATCC 43812 / DSM 4252 / R-10</strain>
    </source>
</reference>
<dbReference type="Gene3D" id="3.30.1340.30">
    <property type="match status" value="1"/>
</dbReference>
<feature type="domain" description="BON" evidence="2">
    <location>
        <begin position="68"/>
        <end position="136"/>
    </location>
</feature>
<dbReference type="AlphaFoldDB" id="D0MCX8"/>
<protein>
    <submittedName>
        <fullName evidence="4">Peptidoglycan-binding LysM</fullName>
    </submittedName>
</protein>
<dbReference type="PROSITE" id="PS50914">
    <property type="entry name" value="BON"/>
    <property type="match status" value="1"/>
</dbReference>
<dbReference type="SMART" id="SM00257">
    <property type="entry name" value="LysM"/>
    <property type="match status" value="1"/>
</dbReference>
<feature type="domain" description="LysM" evidence="3">
    <location>
        <begin position="143"/>
        <end position="186"/>
    </location>
</feature>
<gene>
    <name evidence="4" type="ordered locus">Rmar_0182</name>
</gene>
<dbReference type="eggNOG" id="COG2823">
    <property type="taxonomic scope" value="Bacteria"/>
</dbReference>
<evidence type="ECO:0000259" key="2">
    <source>
        <dbReference type="PROSITE" id="PS50914"/>
    </source>
</evidence>
<evidence type="ECO:0000313" key="4">
    <source>
        <dbReference type="EMBL" id="ACY47088.1"/>
    </source>
</evidence>
<dbReference type="Gene3D" id="3.10.350.10">
    <property type="entry name" value="LysM domain"/>
    <property type="match status" value="1"/>
</dbReference>
<dbReference type="InterPro" id="IPR018392">
    <property type="entry name" value="LysM"/>
</dbReference>
<evidence type="ECO:0000256" key="1">
    <source>
        <dbReference type="SAM" id="MobiDB-lite"/>
    </source>
</evidence>
<name>D0MCX8_RHOM4</name>
<dbReference type="RefSeq" id="WP_012842700.1">
    <property type="nucleotide sequence ID" value="NC_013501.1"/>
</dbReference>
<dbReference type="Pfam" id="PF04972">
    <property type="entry name" value="BON"/>
    <property type="match status" value="1"/>
</dbReference>
<dbReference type="eggNOG" id="COG1388">
    <property type="taxonomic scope" value="Bacteria"/>
</dbReference>
<dbReference type="OrthoDB" id="977752at2"/>
<dbReference type="CAZy" id="CBM50">
    <property type="family name" value="Carbohydrate-Binding Module Family 50"/>
</dbReference>
<dbReference type="SUPFAM" id="SSF54106">
    <property type="entry name" value="LysM domain"/>
    <property type="match status" value="1"/>
</dbReference>
<dbReference type="InterPro" id="IPR014004">
    <property type="entry name" value="Transpt-assoc_nodulatn_dom_bac"/>
</dbReference>
<evidence type="ECO:0000259" key="3">
    <source>
        <dbReference type="PROSITE" id="PS51782"/>
    </source>
</evidence>
<dbReference type="InterPro" id="IPR007055">
    <property type="entry name" value="BON_dom"/>
</dbReference>
<dbReference type="STRING" id="518766.Rmar_0182"/>
<dbReference type="PANTHER" id="PTHR33734:SF22">
    <property type="entry name" value="MEMBRANE-BOUND LYTIC MUREIN TRANSGLYCOSYLASE D"/>
    <property type="match status" value="1"/>
</dbReference>
<feature type="region of interest" description="Disordered" evidence="1">
    <location>
        <begin position="25"/>
        <end position="44"/>
    </location>
</feature>
<dbReference type="CDD" id="cd00118">
    <property type="entry name" value="LysM"/>
    <property type="match status" value="1"/>
</dbReference>
<dbReference type="Pfam" id="PF01476">
    <property type="entry name" value="LysM"/>
    <property type="match status" value="1"/>
</dbReference>
<dbReference type="PROSITE" id="PS51782">
    <property type="entry name" value="LYSM"/>
    <property type="match status" value="1"/>
</dbReference>
<evidence type="ECO:0000313" key="5">
    <source>
        <dbReference type="Proteomes" id="UP000002221"/>
    </source>
</evidence>
<dbReference type="SMART" id="SM00749">
    <property type="entry name" value="BON"/>
    <property type="match status" value="1"/>
</dbReference>
<dbReference type="PROSITE" id="PS51257">
    <property type="entry name" value="PROKAR_LIPOPROTEIN"/>
    <property type="match status" value="1"/>
</dbReference>
<dbReference type="Proteomes" id="UP000002221">
    <property type="component" value="Chromosome"/>
</dbReference>